<keyword evidence="3" id="KW-1185">Reference proteome</keyword>
<name>A0AAD5UDR5_9FUNG</name>
<dbReference type="Proteomes" id="UP001210925">
    <property type="component" value="Unassembled WGS sequence"/>
</dbReference>
<dbReference type="CDD" id="cd20303">
    <property type="entry name" value="cupin_ChrR_1"/>
    <property type="match status" value="1"/>
</dbReference>
<evidence type="ECO:0000259" key="1">
    <source>
        <dbReference type="Pfam" id="PF12973"/>
    </source>
</evidence>
<evidence type="ECO:0000313" key="3">
    <source>
        <dbReference type="Proteomes" id="UP001210925"/>
    </source>
</evidence>
<dbReference type="SUPFAM" id="SSF51182">
    <property type="entry name" value="RmlC-like cupins"/>
    <property type="match status" value="1"/>
</dbReference>
<protein>
    <recommendedName>
        <fullName evidence="1">ChrR-like cupin domain-containing protein</fullName>
    </recommendedName>
</protein>
<dbReference type="AlphaFoldDB" id="A0AAD5UDR5"/>
<sequence>MNDNYSLPVFVDSKKLEFVDSPNPMVRRKRFELFGGQESGRVTSIVEYLPNSKFHQHPHPQGEEILVLQGVFSDESGDYPEGSYLLNPEGFVHAPFSKDGCLILVKLRQAPGTDRQHIAKQTLNAEWQAFADYQLIQLHNDLKYQEEAYLVKLNGKLELKDIVKSCNENQLFEIFVLKGNLEFKQPMDKDCWGRMLLAEAAQHSLTGDATVYLKFGHLRPDIS</sequence>
<comment type="caution">
    <text evidence="2">The sequence shown here is derived from an EMBL/GenBank/DDBJ whole genome shotgun (WGS) entry which is preliminary data.</text>
</comment>
<proteinExistence type="predicted"/>
<evidence type="ECO:0000313" key="2">
    <source>
        <dbReference type="EMBL" id="KAJ3252108.1"/>
    </source>
</evidence>
<dbReference type="Gene3D" id="2.60.120.10">
    <property type="entry name" value="Jelly Rolls"/>
    <property type="match status" value="1"/>
</dbReference>
<feature type="domain" description="ChrR-like cupin" evidence="1">
    <location>
        <begin position="9"/>
        <end position="109"/>
    </location>
</feature>
<dbReference type="Pfam" id="PF12973">
    <property type="entry name" value="Cupin_7"/>
    <property type="match status" value="1"/>
</dbReference>
<dbReference type="EMBL" id="JADGKB010000154">
    <property type="protein sequence ID" value="KAJ3252108.1"/>
    <property type="molecule type" value="Genomic_DNA"/>
</dbReference>
<dbReference type="InterPro" id="IPR014710">
    <property type="entry name" value="RmlC-like_jellyroll"/>
</dbReference>
<gene>
    <name evidence="2" type="ORF">HK103_001840</name>
</gene>
<accession>A0AAD5UDR5</accession>
<dbReference type="InterPro" id="IPR025979">
    <property type="entry name" value="ChrR-like_cupin_dom"/>
</dbReference>
<dbReference type="InterPro" id="IPR011051">
    <property type="entry name" value="RmlC_Cupin_sf"/>
</dbReference>
<reference evidence="2" key="1">
    <citation type="submission" date="2020-05" db="EMBL/GenBank/DDBJ databases">
        <title>Phylogenomic resolution of chytrid fungi.</title>
        <authorList>
            <person name="Stajich J.E."/>
            <person name="Amses K."/>
            <person name="Simmons R."/>
            <person name="Seto K."/>
            <person name="Myers J."/>
            <person name="Bonds A."/>
            <person name="Quandt C.A."/>
            <person name="Barry K."/>
            <person name="Liu P."/>
            <person name="Grigoriev I."/>
            <person name="Longcore J.E."/>
            <person name="James T.Y."/>
        </authorList>
    </citation>
    <scope>NUCLEOTIDE SEQUENCE</scope>
    <source>
        <strain evidence="2">PLAUS21</strain>
    </source>
</reference>
<organism evidence="2 3">
    <name type="scientific">Boothiomyces macroporosus</name>
    <dbReference type="NCBI Taxonomy" id="261099"/>
    <lineage>
        <taxon>Eukaryota</taxon>
        <taxon>Fungi</taxon>
        <taxon>Fungi incertae sedis</taxon>
        <taxon>Chytridiomycota</taxon>
        <taxon>Chytridiomycota incertae sedis</taxon>
        <taxon>Chytridiomycetes</taxon>
        <taxon>Rhizophydiales</taxon>
        <taxon>Terramycetaceae</taxon>
        <taxon>Boothiomyces</taxon>
    </lineage>
</organism>